<reference evidence="1" key="1">
    <citation type="journal article" date="2014" name="Front. Microbiol.">
        <title>High frequency of phylogenetically diverse reductive dehalogenase-homologous genes in deep subseafloor sedimentary metagenomes.</title>
        <authorList>
            <person name="Kawai M."/>
            <person name="Futagami T."/>
            <person name="Toyoda A."/>
            <person name="Takaki Y."/>
            <person name="Nishi S."/>
            <person name="Hori S."/>
            <person name="Arai W."/>
            <person name="Tsubouchi T."/>
            <person name="Morono Y."/>
            <person name="Uchiyama I."/>
            <person name="Ito T."/>
            <person name="Fujiyama A."/>
            <person name="Inagaki F."/>
            <person name="Takami H."/>
        </authorList>
    </citation>
    <scope>NUCLEOTIDE SEQUENCE</scope>
    <source>
        <strain evidence="1">Expedition CK06-06</strain>
    </source>
</reference>
<dbReference type="CDD" id="cd22231">
    <property type="entry name" value="RHH_NikR_HicB-like"/>
    <property type="match status" value="1"/>
</dbReference>
<organism evidence="1">
    <name type="scientific">marine sediment metagenome</name>
    <dbReference type="NCBI Taxonomy" id="412755"/>
    <lineage>
        <taxon>unclassified sequences</taxon>
        <taxon>metagenomes</taxon>
        <taxon>ecological metagenomes</taxon>
    </lineage>
</organism>
<dbReference type="AlphaFoldDB" id="X0T956"/>
<dbReference type="SUPFAM" id="SSF47598">
    <property type="entry name" value="Ribbon-helix-helix"/>
    <property type="match status" value="1"/>
</dbReference>
<comment type="caution">
    <text evidence="1">The sequence shown here is derived from an EMBL/GenBank/DDBJ whole genome shotgun (WGS) entry which is preliminary data.</text>
</comment>
<dbReference type="GO" id="GO:0006355">
    <property type="term" value="P:regulation of DNA-templated transcription"/>
    <property type="evidence" value="ECO:0007669"/>
    <property type="project" value="InterPro"/>
</dbReference>
<dbReference type="InterPro" id="IPR045864">
    <property type="entry name" value="aa-tRNA-synth_II/BPL/LPL"/>
</dbReference>
<sequence length="110" mass="12655">MVMETMQIRLTRGLVEEIKKLVNRGIYPNSSECVRDSVRRLITGTGGKMDVPKDVEEVQKKIVKEVKEQFQKPTGTTDFYPEEMAVRNKVFNSLRKTANKYGFNEGRIQA</sequence>
<proteinExistence type="predicted"/>
<gene>
    <name evidence="1" type="ORF">S01H1_09619</name>
</gene>
<dbReference type="EMBL" id="BARS01004914">
    <property type="protein sequence ID" value="GAF84727.1"/>
    <property type="molecule type" value="Genomic_DNA"/>
</dbReference>
<dbReference type="Gene3D" id="3.30.930.10">
    <property type="entry name" value="Bira Bifunctional Protein, Domain 2"/>
    <property type="match status" value="1"/>
</dbReference>
<evidence type="ECO:0000313" key="1">
    <source>
        <dbReference type="EMBL" id="GAF84727.1"/>
    </source>
</evidence>
<name>X0T956_9ZZZZ</name>
<evidence type="ECO:0008006" key="2">
    <source>
        <dbReference type="Google" id="ProtNLM"/>
    </source>
</evidence>
<dbReference type="SUPFAM" id="SSF55681">
    <property type="entry name" value="Class II aaRS and biotin synthetases"/>
    <property type="match status" value="1"/>
</dbReference>
<dbReference type="Gene3D" id="1.10.1220.10">
    <property type="entry name" value="Met repressor-like"/>
    <property type="match status" value="1"/>
</dbReference>
<dbReference type="InterPro" id="IPR010985">
    <property type="entry name" value="Ribbon_hlx_hlx"/>
</dbReference>
<protein>
    <recommendedName>
        <fullName evidence="2">Ribbon-helix-helix protein CopG domain-containing protein</fullName>
    </recommendedName>
</protein>
<dbReference type="InterPro" id="IPR013321">
    <property type="entry name" value="Arc_rbn_hlx_hlx"/>
</dbReference>
<accession>X0T956</accession>
<feature type="non-terminal residue" evidence="1">
    <location>
        <position position="110"/>
    </location>
</feature>